<dbReference type="GO" id="GO:0004888">
    <property type="term" value="F:transmembrane signaling receptor activity"/>
    <property type="evidence" value="ECO:0007669"/>
    <property type="project" value="InterPro"/>
</dbReference>
<evidence type="ECO:0000313" key="12">
    <source>
        <dbReference type="EMBL" id="RUO24383.1"/>
    </source>
</evidence>
<name>A0A432W4E9_9GAMM</name>
<dbReference type="Proteomes" id="UP000288293">
    <property type="component" value="Unassembled WGS sequence"/>
</dbReference>
<organism evidence="12 13">
    <name type="scientific">Aliidiomarina minuta</name>
    <dbReference type="NCBI Taxonomy" id="880057"/>
    <lineage>
        <taxon>Bacteria</taxon>
        <taxon>Pseudomonadati</taxon>
        <taxon>Pseudomonadota</taxon>
        <taxon>Gammaproteobacteria</taxon>
        <taxon>Alteromonadales</taxon>
        <taxon>Idiomarinaceae</taxon>
        <taxon>Aliidiomarina</taxon>
    </lineage>
</organism>
<evidence type="ECO:0000256" key="8">
    <source>
        <dbReference type="ARBA" id="ARBA00029447"/>
    </source>
</evidence>
<evidence type="ECO:0000256" key="1">
    <source>
        <dbReference type="ARBA" id="ARBA00004651"/>
    </source>
</evidence>
<reference evidence="12 13" key="1">
    <citation type="journal article" date="2011" name="Front. Microbiol.">
        <title>Genomic signatures of strain selection and enhancement in Bacillus atrophaeus var. globigii, a historical biowarfare simulant.</title>
        <authorList>
            <person name="Gibbons H.S."/>
            <person name="Broomall S.M."/>
            <person name="McNew L.A."/>
            <person name="Daligault H."/>
            <person name="Chapman C."/>
            <person name="Bruce D."/>
            <person name="Karavis M."/>
            <person name="Krepps M."/>
            <person name="McGregor P.A."/>
            <person name="Hong C."/>
            <person name="Park K.H."/>
            <person name="Akmal A."/>
            <person name="Feldman A."/>
            <person name="Lin J.S."/>
            <person name="Chang W.E."/>
            <person name="Higgs B.W."/>
            <person name="Demirev P."/>
            <person name="Lindquist J."/>
            <person name="Liem A."/>
            <person name="Fochler E."/>
            <person name="Read T.D."/>
            <person name="Tapia R."/>
            <person name="Johnson S."/>
            <person name="Bishop-Lilly K.A."/>
            <person name="Detter C."/>
            <person name="Han C."/>
            <person name="Sozhamannan S."/>
            <person name="Rosenzweig C.N."/>
            <person name="Skowronski E.W."/>
        </authorList>
    </citation>
    <scope>NUCLEOTIDE SEQUENCE [LARGE SCALE GENOMIC DNA]</scope>
    <source>
        <strain evidence="12 13">MLST1</strain>
    </source>
</reference>
<sequence length="643" mass="68928">MKAIWQNLGFGARLTLMIVSLVVISVITVASIVYVEYRAATTEATLNQVAGTSQSGTQSFMDWLLARQDEMRYLAQLDATRGRDVDQVNNLLATLADGQGYWDTIYLLDTSGVGQIGVSYDGNTQVLSSGEAAEFQVQDRTWYQQALRGNDVFSEPLVSRASGNRVSTVAIPVRTNGQITGVMRGAVMLDTIFERVQQLSVDGSAEIYLIDSDRRSVTTANSVPDVETRINTQAAEGIANQDNGVGIYRNHAGVEVVGSYNYIPLLGWGLTIEVPVSEALANVRAMFWSLVLIVSIIVVLSVLICLAIIRNVVKTIGGEPKYASEVVSKVASGDLTYSIKLKPGDKTSLLYSISVMQNQLKEIMSDISSYAEQVASASTELSQINGSTEQGIQQQNEQLSNAATAINEMSASAEEVARNTQDAADAAKNTNDEAETGQRVVSEAIQTVEQLADEIKKGSEVIAQLKSDSDQIGSVLEVIGGIADQTNLLALNAAIEAARAGESGRGFSVVADEVRTLASRTQDSTTEIQGVIEKLQKRADESVAVMNGSAARADETVYKATEAGSSLQKITLAATKINEMVQQIASATEEQTTAAKDINQSIHQVNDIAAQTATSVEESTQASDSLARLAEHLQSMVRKFKVS</sequence>
<comment type="subcellular location">
    <subcellularLocation>
        <location evidence="1">Cell membrane</location>
        <topology evidence="1">Multi-pass membrane protein</topology>
    </subcellularLocation>
</comment>
<dbReference type="SUPFAM" id="SSF103190">
    <property type="entry name" value="Sensory domain-like"/>
    <property type="match status" value="1"/>
</dbReference>
<evidence type="ECO:0000256" key="6">
    <source>
        <dbReference type="ARBA" id="ARBA00023136"/>
    </source>
</evidence>
<dbReference type="CDD" id="cd18773">
    <property type="entry name" value="PDC1_HK_sensor"/>
    <property type="match status" value="1"/>
</dbReference>
<comment type="similarity">
    <text evidence="8">Belongs to the methyl-accepting chemotaxis (MCP) protein family.</text>
</comment>
<dbReference type="InterPro" id="IPR033479">
    <property type="entry name" value="dCache_1"/>
</dbReference>
<feature type="transmembrane region" description="Helical" evidence="10">
    <location>
        <begin position="12"/>
        <end position="35"/>
    </location>
</feature>
<dbReference type="FunFam" id="1.10.287.950:FF:000001">
    <property type="entry name" value="Methyl-accepting chemotaxis sensory transducer"/>
    <property type="match status" value="1"/>
</dbReference>
<dbReference type="SMART" id="SM00283">
    <property type="entry name" value="MA"/>
    <property type="match status" value="1"/>
</dbReference>
<dbReference type="SUPFAM" id="SSF58104">
    <property type="entry name" value="Methyl-accepting chemotaxis protein (MCP) signaling domain"/>
    <property type="match status" value="1"/>
</dbReference>
<evidence type="ECO:0000259" key="11">
    <source>
        <dbReference type="PROSITE" id="PS50111"/>
    </source>
</evidence>
<feature type="domain" description="Methyl-accepting transducer" evidence="11">
    <location>
        <begin position="370"/>
        <end position="606"/>
    </location>
</feature>
<dbReference type="GO" id="GO:0005886">
    <property type="term" value="C:plasma membrane"/>
    <property type="evidence" value="ECO:0007669"/>
    <property type="project" value="UniProtKB-SubCell"/>
</dbReference>
<evidence type="ECO:0000256" key="5">
    <source>
        <dbReference type="ARBA" id="ARBA00022989"/>
    </source>
</evidence>
<dbReference type="InterPro" id="IPR004090">
    <property type="entry name" value="Chemotax_Me-accpt_rcpt"/>
</dbReference>
<evidence type="ECO:0000256" key="7">
    <source>
        <dbReference type="ARBA" id="ARBA00023224"/>
    </source>
</evidence>
<dbReference type="Gene3D" id="3.30.450.20">
    <property type="entry name" value="PAS domain"/>
    <property type="match status" value="1"/>
</dbReference>
<dbReference type="RefSeq" id="WP_126804086.1">
    <property type="nucleotide sequence ID" value="NZ_PIPL01000002.1"/>
</dbReference>
<evidence type="ECO:0000256" key="2">
    <source>
        <dbReference type="ARBA" id="ARBA00022475"/>
    </source>
</evidence>
<keyword evidence="7 9" id="KW-0807">Transducer</keyword>
<keyword evidence="2" id="KW-1003">Cell membrane</keyword>
<dbReference type="PANTHER" id="PTHR32089:SF120">
    <property type="entry name" value="METHYL-ACCEPTING CHEMOTAXIS PROTEIN TLPQ"/>
    <property type="match status" value="1"/>
</dbReference>
<proteinExistence type="inferred from homology"/>
<dbReference type="CDD" id="cd11386">
    <property type="entry name" value="MCP_signal"/>
    <property type="match status" value="1"/>
</dbReference>
<protein>
    <submittedName>
        <fullName evidence="12">Methyl-accepting chemotaxis protein</fullName>
    </submittedName>
</protein>
<dbReference type="PRINTS" id="PR00260">
    <property type="entry name" value="CHEMTRNSDUCR"/>
</dbReference>
<dbReference type="Gene3D" id="1.10.287.950">
    <property type="entry name" value="Methyl-accepting chemotaxis protein"/>
    <property type="match status" value="1"/>
</dbReference>
<dbReference type="Pfam" id="PF02743">
    <property type="entry name" value="dCache_1"/>
    <property type="match status" value="1"/>
</dbReference>
<dbReference type="GO" id="GO:0007165">
    <property type="term" value="P:signal transduction"/>
    <property type="evidence" value="ECO:0007669"/>
    <property type="project" value="UniProtKB-KW"/>
</dbReference>
<comment type="caution">
    <text evidence="12">The sequence shown here is derived from an EMBL/GenBank/DDBJ whole genome shotgun (WGS) entry which is preliminary data.</text>
</comment>
<keyword evidence="4 10" id="KW-0812">Transmembrane</keyword>
<evidence type="ECO:0000256" key="10">
    <source>
        <dbReference type="SAM" id="Phobius"/>
    </source>
</evidence>
<dbReference type="GO" id="GO:0006935">
    <property type="term" value="P:chemotaxis"/>
    <property type="evidence" value="ECO:0007669"/>
    <property type="project" value="UniProtKB-KW"/>
</dbReference>
<evidence type="ECO:0000256" key="9">
    <source>
        <dbReference type="PROSITE-ProRule" id="PRU00284"/>
    </source>
</evidence>
<evidence type="ECO:0000313" key="13">
    <source>
        <dbReference type="Proteomes" id="UP000288293"/>
    </source>
</evidence>
<dbReference type="PANTHER" id="PTHR32089">
    <property type="entry name" value="METHYL-ACCEPTING CHEMOTAXIS PROTEIN MCPB"/>
    <property type="match status" value="1"/>
</dbReference>
<feature type="transmembrane region" description="Helical" evidence="10">
    <location>
        <begin position="285"/>
        <end position="309"/>
    </location>
</feature>
<dbReference type="Pfam" id="PF00015">
    <property type="entry name" value="MCPsignal"/>
    <property type="match status" value="1"/>
</dbReference>
<evidence type="ECO:0000256" key="3">
    <source>
        <dbReference type="ARBA" id="ARBA00022500"/>
    </source>
</evidence>
<accession>A0A432W4E9</accession>
<dbReference type="AlphaFoldDB" id="A0A432W4E9"/>
<dbReference type="InterPro" id="IPR004089">
    <property type="entry name" value="MCPsignal_dom"/>
</dbReference>
<keyword evidence="13" id="KW-1185">Reference proteome</keyword>
<keyword evidence="3" id="KW-0145">Chemotaxis</keyword>
<dbReference type="OrthoDB" id="7054443at2"/>
<dbReference type="EMBL" id="PIPL01000002">
    <property type="protein sequence ID" value="RUO24383.1"/>
    <property type="molecule type" value="Genomic_DNA"/>
</dbReference>
<keyword evidence="6 10" id="KW-0472">Membrane</keyword>
<gene>
    <name evidence="12" type="ORF">CWE09_10960</name>
</gene>
<dbReference type="InterPro" id="IPR029151">
    <property type="entry name" value="Sensor-like_sf"/>
</dbReference>
<dbReference type="PROSITE" id="PS50111">
    <property type="entry name" value="CHEMOTAXIS_TRANSDUC_2"/>
    <property type="match status" value="1"/>
</dbReference>
<keyword evidence="5 10" id="KW-1133">Transmembrane helix</keyword>
<evidence type="ECO:0000256" key="4">
    <source>
        <dbReference type="ARBA" id="ARBA00022692"/>
    </source>
</evidence>